<dbReference type="Proteomes" id="UP001164653">
    <property type="component" value="Chromosome"/>
</dbReference>
<dbReference type="AlphaFoldDB" id="A0A9E8NB42"/>
<sequence length="165" mass="19264">MKAKVNGRAWQKTYNNAYQTVRGFTTKPDSANCFRKSISVYSMLYDSEGVLQQLLSFEKIPVKPGRYHVAPVSETFCKDTLFVQATLETFIDEDIFRDRYEILSLEENYLHLNEYQENGSMEIKGTFSVSFVLRSKRYSNSFEDTLRFTNGQFHTKIVTPVKRHL</sequence>
<name>A0A9E8NB42_9BACT</name>
<gene>
    <name evidence="1" type="ORF">ON006_25825</name>
</gene>
<dbReference type="EMBL" id="CP112998">
    <property type="protein sequence ID" value="WAC11142.1"/>
    <property type="molecule type" value="Genomic_DNA"/>
</dbReference>
<reference evidence="1" key="1">
    <citation type="submission" date="2022-11" db="EMBL/GenBank/DDBJ databases">
        <title>Dyadobacter pollutisoli sp. nov., isolated from plastic dumped soil.</title>
        <authorList>
            <person name="Kim J.M."/>
            <person name="Kim K.R."/>
            <person name="Lee J.K."/>
            <person name="Hao L."/>
            <person name="Jeon C.O."/>
        </authorList>
    </citation>
    <scope>NUCLEOTIDE SEQUENCE</scope>
    <source>
        <strain evidence="1">U1</strain>
    </source>
</reference>
<dbReference type="RefSeq" id="WP_244824126.1">
    <property type="nucleotide sequence ID" value="NZ_CP112998.1"/>
</dbReference>
<evidence type="ECO:0000313" key="2">
    <source>
        <dbReference type="Proteomes" id="UP001164653"/>
    </source>
</evidence>
<organism evidence="1 2">
    <name type="scientific">Dyadobacter pollutisoli</name>
    <dbReference type="NCBI Taxonomy" id="2910158"/>
    <lineage>
        <taxon>Bacteria</taxon>
        <taxon>Pseudomonadati</taxon>
        <taxon>Bacteroidota</taxon>
        <taxon>Cytophagia</taxon>
        <taxon>Cytophagales</taxon>
        <taxon>Spirosomataceae</taxon>
        <taxon>Dyadobacter</taxon>
    </lineage>
</organism>
<dbReference type="KEGG" id="dpf:ON006_25825"/>
<proteinExistence type="predicted"/>
<protein>
    <submittedName>
        <fullName evidence="1">Uncharacterized protein</fullName>
    </submittedName>
</protein>
<keyword evidence="2" id="KW-1185">Reference proteome</keyword>
<evidence type="ECO:0000313" key="1">
    <source>
        <dbReference type="EMBL" id="WAC11142.1"/>
    </source>
</evidence>
<accession>A0A9E8NB42</accession>